<organism evidence="1 2">
    <name type="scientific">Aurantiacibacter gangjinensis</name>
    <dbReference type="NCBI Taxonomy" id="502682"/>
    <lineage>
        <taxon>Bacteria</taxon>
        <taxon>Pseudomonadati</taxon>
        <taxon>Pseudomonadota</taxon>
        <taxon>Alphaproteobacteria</taxon>
        <taxon>Sphingomonadales</taxon>
        <taxon>Erythrobacteraceae</taxon>
        <taxon>Aurantiacibacter</taxon>
    </lineage>
</organism>
<dbReference type="CDD" id="cd07389">
    <property type="entry name" value="MPP_PhoD"/>
    <property type="match status" value="1"/>
</dbReference>
<reference evidence="1 2" key="1">
    <citation type="submission" date="2015-04" db="EMBL/GenBank/DDBJ databases">
        <title>The draft genome sequence of Erythrobacr gangjinensis K7-2.</title>
        <authorList>
            <person name="Zhuang L."/>
            <person name="Liu Y."/>
            <person name="Shao Z."/>
        </authorList>
    </citation>
    <scope>NUCLEOTIDE SEQUENCE [LARGE SCALE GENOMIC DNA]</scope>
    <source>
        <strain evidence="1 2">K7-2</strain>
    </source>
</reference>
<dbReference type="Pfam" id="PF09423">
    <property type="entry name" value="PhoD"/>
    <property type="match status" value="1"/>
</dbReference>
<dbReference type="PROSITE" id="PS51318">
    <property type="entry name" value="TAT"/>
    <property type="match status" value="1"/>
</dbReference>
<dbReference type="AlphaFoldDB" id="A0A0G9MM38"/>
<accession>A0A0G9MM38</accession>
<dbReference type="InterPro" id="IPR006311">
    <property type="entry name" value="TAT_signal"/>
</dbReference>
<dbReference type="PANTHER" id="PTHR43606:SF2">
    <property type="entry name" value="ALKALINE PHOSPHATASE FAMILY PROTEIN (AFU_ORTHOLOGUE AFUA_5G03860)"/>
    <property type="match status" value="1"/>
</dbReference>
<dbReference type="STRING" id="502682.BMF35_a0932"/>
<evidence type="ECO:0000313" key="1">
    <source>
        <dbReference type="EMBL" id="KLE31757.1"/>
    </source>
</evidence>
<dbReference type="KEGG" id="egn:BMF35_a0932"/>
<dbReference type="EMBL" id="LBHC01000002">
    <property type="protein sequence ID" value="KLE31757.1"/>
    <property type="molecule type" value="Genomic_DNA"/>
</dbReference>
<dbReference type="Pfam" id="PF16655">
    <property type="entry name" value="PhoD_N"/>
    <property type="match status" value="1"/>
</dbReference>
<dbReference type="InterPro" id="IPR018946">
    <property type="entry name" value="PhoD-like_MPP"/>
</dbReference>
<name>A0A0G9MM38_9SPHN</name>
<dbReference type="PATRIC" id="fig|502682.8.peg.1969"/>
<dbReference type="OrthoDB" id="327733at2"/>
<dbReference type="SUPFAM" id="SSF56300">
    <property type="entry name" value="Metallo-dependent phosphatases"/>
    <property type="match status" value="1"/>
</dbReference>
<comment type="caution">
    <text evidence="1">The sequence shown here is derived from an EMBL/GenBank/DDBJ whole genome shotgun (WGS) entry which is preliminary data.</text>
</comment>
<dbReference type="Proteomes" id="UP000053070">
    <property type="component" value="Unassembled WGS sequence"/>
</dbReference>
<proteinExistence type="predicted"/>
<dbReference type="InterPro" id="IPR029052">
    <property type="entry name" value="Metallo-depent_PP-like"/>
</dbReference>
<sequence length="532" mass="59711">MTTRIETARLAMSRRNLLRGFGGAAAALFGLKLSATPLMAQAIFRDYPFQLGVASGEAAADGFVLWTRLAPSPLEYGHGMPAAAVEVRWEVAADEGMREIVQSGTALARPELGHSVHAEVSGLLPGRPYWYRFSAGQERSMRGRAMTAPAPGASVDRVRFAIAGCQNYEHGYYTAHRFLAEEQPDLVFCYGDYIYEGRGRRIWNSADGPRENPRQVTGDELYSIDDYRRRYAEYKMDADLQAAHAAAPWFVTWDDHEIDNNWVSHLDQDEVPPAIFRLRQQMAMQAYYENMPLRASSLPIGPSMRLYRQARYGDLLDLNLLDTRQYRSDQPCGDGWQADCAEIARQDAQVLGAAQADWLDERLRSSEATWQVLAQQVMMMDLDRQPGEGYLVNPDSWGGYRAPRARLLETLRDLRGKNPVVLTGDEHQNFAGELHLDGRDPGAEPIAPEFVTTSITSNGDGVEQREDTIARAAENLQFKWHNAQRGFALCDVTKERWQTDFRVLDKVTERGGTMRSAKVATVETGSARLHLD</sequence>
<keyword evidence="2" id="KW-1185">Reference proteome</keyword>
<protein>
    <submittedName>
        <fullName evidence="1">Alkaline phosphatase</fullName>
    </submittedName>
</protein>
<dbReference type="InterPro" id="IPR038607">
    <property type="entry name" value="PhoD-like_sf"/>
</dbReference>
<dbReference type="Gene3D" id="3.60.21.70">
    <property type="entry name" value="PhoD-like phosphatase"/>
    <property type="match status" value="1"/>
</dbReference>
<dbReference type="Gene3D" id="2.60.40.380">
    <property type="entry name" value="Purple acid phosphatase-like, N-terminal"/>
    <property type="match status" value="1"/>
</dbReference>
<evidence type="ECO:0000313" key="2">
    <source>
        <dbReference type="Proteomes" id="UP000053070"/>
    </source>
</evidence>
<gene>
    <name evidence="1" type="ORF">AAW01_09635</name>
</gene>
<dbReference type="InterPro" id="IPR032093">
    <property type="entry name" value="PhoD_N"/>
</dbReference>
<dbReference type="InterPro" id="IPR052900">
    <property type="entry name" value="Phospholipid_Metab_Enz"/>
</dbReference>
<dbReference type="PANTHER" id="PTHR43606">
    <property type="entry name" value="PHOSPHATASE, PUTATIVE (AFU_ORTHOLOGUE AFUA_6G08710)-RELATED"/>
    <property type="match status" value="1"/>
</dbReference>
<dbReference type="RefSeq" id="WP_047007107.1">
    <property type="nucleotide sequence ID" value="NZ_CP018097.1"/>
</dbReference>